<evidence type="ECO:0000313" key="10">
    <source>
        <dbReference type="EMBL" id="GAA3964367.1"/>
    </source>
</evidence>
<dbReference type="Gene3D" id="3.20.20.80">
    <property type="entry name" value="Glycosidases"/>
    <property type="match status" value="1"/>
</dbReference>
<evidence type="ECO:0000313" key="11">
    <source>
        <dbReference type="Proteomes" id="UP001500742"/>
    </source>
</evidence>
<dbReference type="PANTHER" id="PTHR10353:SF36">
    <property type="entry name" value="LP05116P"/>
    <property type="match status" value="1"/>
</dbReference>
<accession>A0ABP7PF91</accession>
<gene>
    <name evidence="10" type="ORF">GCM10022210_10890</name>
</gene>
<dbReference type="Proteomes" id="UP001500742">
    <property type="component" value="Unassembled WGS sequence"/>
</dbReference>
<dbReference type="RefSeq" id="WP_259092207.1">
    <property type="nucleotide sequence ID" value="NZ_BAAAZC010000008.1"/>
</dbReference>
<evidence type="ECO:0000256" key="4">
    <source>
        <dbReference type="ARBA" id="ARBA00022801"/>
    </source>
</evidence>
<dbReference type="InterPro" id="IPR001360">
    <property type="entry name" value="Glyco_hydro_1"/>
</dbReference>
<dbReference type="PRINTS" id="PR00131">
    <property type="entry name" value="GLHYDRLASE1"/>
</dbReference>
<dbReference type="SUPFAM" id="SSF51445">
    <property type="entry name" value="(Trans)glycosidases"/>
    <property type="match status" value="1"/>
</dbReference>
<name>A0ABP7PF91_9SPHI</name>
<comment type="similarity">
    <text evidence="2 9">Belongs to the glycosyl hydrolase 1 family.</text>
</comment>
<evidence type="ECO:0000256" key="7">
    <source>
        <dbReference type="ARBA" id="ARBA00023295"/>
    </source>
</evidence>
<keyword evidence="8" id="KW-0624">Polysaccharide degradation</keyword>
<sequence>MKITNQHTALNREFFGPGFEWGVSTAAFQIEGAHDVDGKGESVWDNFTAKKGKILNADHALTACDFYNRYEEDIDLIKKLNIPNFRFSISWTRLLPNGTGEVNQAGIDYYNRVINYCLEQGITPWITVYHWDLPQVLEQKGGWSNREVINWFSEFTTLCVNSFGDRVKHWMVMNEPVVFTGAGYFFGIHAPGRSGIRSFTSVIHHVVLSIVAGARILREQLPADAQIGTTFSCSQVEPLTDKPRDIAAAVRVDALINRLFIEPILGMGYPVRDLPVLKGIQKYILSGDEDNMHFDFDFIGVQNYTREIVKYSFFTPYVSARIIKAENRKVELTAMRWEVHPPSIYHMIKKFAAYPTIKNIIITENGSAFPDEVTDGEVNDPKRLQYLQDYLAQVLKAKNEGCNVNGYFVWTLTDNFEWAEGYHPRFGLIHVDHNTQKRIIKMSGKWFADFLKKKVKQEELTLEARNKM</sequence>
<evidence type="ECO:0000256" key="8">
    <source>
        <dbReference type="ARBA" id="ARBA00023326"/>
    </source>
</evidence>
<evidence type="ECO:0000256" key="5">
    <source>
        <dbReference type="ARBA" id="ARBA00023001"/>
    </source>
</evidence>
<dbReference type="PROSITE" id="PS00653">
    <property type="entry name" value="GLYCOSYL_HYDROL_F1_2"/>
    <property type="match status" value="1"/>
</dbReference>
<evidence type="ECO:0000256" key="3">
    <source>
        <dbReference type="ARBA" id="ARBA00012744"/>
    </source>
</evidence>
<keyword evidence="7 9" id="KW-0326">Glycosidase</keyword>
<dbReference type="NCBIfam" id="TIGR03356">
    <property type="entry name" value="BGL"/>
    <property type="match status" value="1"/>
</dbReference>
<evidence type="ECO:0000256" key="2">
    <source>
        <dbReference type="ARBA" id="ARBA00010838"/>
    </source>
</evidence>
<proteinExistence type="inferred from homology"/>
<organism evidence="10 11">
    <name type="scientific">Mucilaginibacter dorajii</name>
    <dbReference type="NCBI Taxonomy" id="692994"/>
    <lineage>
        <taxon>Bacteria</taxon>
        <taxon>Pseudomonadati</taxon>
        <taxon>Bacteroidota</taxon>
        <taxon>Sphingobacteriia</taxon>
        <taxon>Sphingobacteriales</taxon>
        <taxon>Sphingobacteriaceae</taxon>
        <taxon>Mucilaginibacter</taxon>
    </lineage>
</organism>
<keyword evidence="11" id="KW-1185">Reference proteome</keyword>
<evidence type="ECO:0000256" key="6">
    <source>
        <dbReference type="ARBA" id="ARBA00023277"/>
    </source>
</evidence>
<evidence type="ECO:0000256" key="9">
    <source>
        <dbReference type="RuleBase" id="RU361175"/>
    </source>
</evidence>
<dbReference type="Pfam" id="PF00232">
    <property type="entry name" value="Glyco_hydro_1"/>
    <property type="match status" value="1"/>
</dbReference>
<reference evidence="11" key="1">
    <citation type="journal article" date="2019" name="Int. J. Syst. Evol. Microbiol.">
        <title>The Global Catalogue of Microorganisms (GCM) 10K type strain sequencing project: providing services to taxonomists for standard genome sequencing and annotation.</title>
        <authorList>
            <consortium name="The Broad Institute Genomics Platform"/>
            <consortium name="The Broad Institute Genome Sequencing Center for Infectious Disease"/>
            <person name="Wu L."/>
            <person name="Ma J."/>
        </authorList>
    </citation>
    <scope>NUCLEOTIDE SEQUENCE [LARGE SCALE GENOMIC DNA]</scope>
    <source>
        <strain evidence="11">JCM 16601</strain>
    </source>
</reference>
<dbReference type="InterPro" id="IPR017736">
    <property type="entry name" value="Glyco_hydro_1_beta-glucosidase"/>
</dbReference>
<protein>
    <recommendedName>
        <fullName evidence="3 9">Beta-glucosidase</fullName>
        <ecNumber evidence="3 9">3.2.1.21</ecNumber>
    </recommendedName>
</protein>
<comment type="catalytic activity">
    <reaction evidence="1 9">
        <text>Hydrolysis of terminal, non-reducing beta-D-glucosyl residues with release of beta-D-glucose.</text>
        <dbReference type="EC" id="3.2.1.21"/>
    </reaction>
</comment>
<keyword evidence="4 9" id="KW-0378">Hydrolase</keyword>
<keyword evidence="5" id="KW-0136">Cellulose degradation</keyword>
<dbReference type="InterPro" id="IPR017853">
    <property type="entry name" value="GH"/>
</dbReference>
<dbReference type="InterPro" id="IPR033132">
    <property type="entry name" value="GH_1_N_CS"/>
</dbReference>
<keyword evidence="6" id="KW-0119">Carbohydrate metabolism</keyword>
<dbReference type="EMBL" id="BAAAZC010000008">
    <property type="protein sequence ID" value="GAA3964367.1"/>
    <property type="molecule type" value="Genomic_DNA"/>
</dbReference>
<dbReference type="EC" id="3.2.1.21" evidence="3 9"/>
<dbReference type="PANTHER" id="PTHR10353">
    <property type="entry name" value="GLYCOSYL HYDROLASE"/>
    <property type="match status" value="1"/>
</dbReference>
<comment type="caution">
    <text evidence="10">The sequence shown here is derived from an EMBL/GenBank/DDBJ whole genome shotgun (WGS) entry which is preliminary data.</text>
</comment>
<evidence type="ECO:0000256" key="1">
    <source>
        <dbReference type="ARBA" id="ARBA00000448"/>
    </source>
</evidence>